<dbReference type="Pfam" id="PF03998">
    <property type="entry name" value="Utp11"/>
    <property type="match status" value="1"/>
</dbReference>
<sequence length="190" mass="22300">MNQNWRHCARRGYFPPSPSSRESATRKAPRDISYLRRMRQMRLLETQRSPSAAERAEAAASSADREDLGWKTVDSVKSRRRRKRSQATEDTSGGLTEEETQENIKHRGHLLKELAARMTRDTQLLYALRELELQRQMVGKGGRRKIRGVEAIDADEDGNDSNDEERRTTKKRADKTYKPRIYKWRIERKR</sequence>
<dbReference type="Proteomes" id="UP000053989">
    <property type="component" value="Unassembled WGS sequence"/>
</dbReference>
<dbReference type="EMBL" id="KN822005">
    <property type="protein sequence ID" value="KIM70357.1"/>
    <property type="molecule type" value="Genomic_DNA"/>
</dbReference>
<dbReference type="GO" id="GO:0032040">
    <property type="term" value="C:small-subunit processome"/>
    <property type="evidence" value="ECO:0007669"/>
    <property type="project" value="InterPro"/>
</dbReference>
<feature type="compositionally biased region" description="Basic and acidic residues" evidence="1">
    <location>
        <begin position="23"/>
        <end position="34"/>
    </location>
</feature>
<gene>
    <name evidence="2" type="ORF">SCLCIDRAFT_526566</name>
</gene>
<proteinExistence type="predicted"/>
<reference evidence="3" key="2">
    <citation type="submission" date="2015-01" db="EMBL/GenBank/DDBJ databases">
        <title>Evolutionary Origins and Diversification of the Mycorrhizal Mutualists.</title>
        <authorList>
            <consortium name="DOE Joint Genome Institute"/>
            <consortium name="Mycorrhizal Genomics Consortium"/>
            <person name="Kohler A."/>
            <person name="Kuo A."/>
            <person name="Nagy L.G."/>
            <person name="Floudas D."/>
            <person name="Copeland A."/>
            <person name="Barry K.W."/>
            <person name="Cichocki N."/>
            <person name="Veneault-Fourrey C."/>
            <person name="LaButti K."/>
            <person name="Lindquist E.A."/>
            <person name="Lipzen A."/>
            <person name="Lundell T."/>
            <person name="Morin E."/>
            <person name="Murat C."/>
            <person name="Riley R."/>
            <person name="Ohm R."/>
            <person name="Sun H."/>
            <person name="Tunlid A."/>
            <person name="Henrissat B."/>
            <person name="Grigoriev I.V."/>
            <person name="Hibbett D.S."/>
            <person name="Martin F."/>
        </authorList>
    </citation>
    <scope>NUCLEOTIDE SEQUENCE [LARGE SCALE GENOMIC DNA]</scope>
    <source>
        <strain evidence="3">Foug A</strain>
    </source>
</reference>
<feature type="region of interest" description="Disordered" evidence="1">
    <location>
        <begin position="140"/>
        <end position="174"/>
    </location>
</feature>
<keyword evidence="3" id="KW-1185">Reference proteome</keyword>
<reference evidence="2 3" key="1">
    <citation type="submission" date="2014-04" db="EMBL/GenBank/DDBJ databases">
        <authorList>
            <consortium name="DOE Joint Genome Institute"/>
            <person name="Kuo A."/>
            <person name="Kohler A."/>
            <person name="Nagy L.G."/>
            <person name="Floudas D."/>
            <person name="Copeland A."/>
            <person name="Barry K.W."/>
            <person name="Cichocki N."/>
            <person name="Veneault-Fourrey C."/>
            <person name="LaButti K."/>
            <person name="Lindquist E.A."/>
            <person name="Lipzen A."/>
            <person name="Lundell T."/>
            <person name="Morin E."/>
            <person name="Murat C."/>
            <person name="Sun H."/>
            <person name="Tunlid A."/>
            <person name="Henrissat B."/>
            <person name="Grigoriev I.V."/>
            <person name="Hibbett D.S."/>
            <person name="Martin F."/>
            <person name="Nordberg H.P."/>
            <person name="Cantor M.N."/>
            <person name="Hua S.X."/>
        </authorList>
    </citation>
    <scope>NUCLEOTIDE SEQUENCE [LARGE SCALE GENOMIC DNA]</scope>
    <source>
        <strain evidence="2 3">Foug A</strain>
    </source>
</reference>
<evidence type="ECO:0000256" key="1">
    <source>
        <dbReference type="SAM" id="MobiDB-lite"/>
    </source>
</evidence>
<dbReference type="InterPro" id="IPR007144">
    <property type="entry name" value="SSU_processome_Utp11"/>
</dbReference>
<evidence type="ECO:0000313" key="2">
    <source>
        <dbReference type="EMBL" id="KIM70357.1"/>
    </source>
</evidence>
<feature type="region of interest" description="Disordered" evidence="1">
    <location>
        <begin position="1"/>
        <end position="103"/>
    </location>
</feature>
<protein>
    <submittedName>
        <fullName evidence="2">Uncharacterized protein</fullName>
    </submittedName>
</protein>
<feature type="compositionally biased region" description="Basic and acidic residues" evidence="1">
    <location>
        <begin position="63"/>
        <end position="77"/>
    </location>
</feature>
<dbReference type="AlphaFoldDB" id="A0A0C3AZD2"/>
<dbReference type="OrthoDB" id="29058at2759"/>
<organism evidence="2 3">
    <name type="scientific">Scleroderma citrinum Foug A</name>
    <dbReference type="NCBI Taxonomy" id="1036808"/>
    <lineage>
        <taxon>Eukaryota</taxon>
        <taxon>Fungi</taxon>
        <taxon>Dikarya</taxon>
        <taxon>Basidiomycota</taxon>
        <taxon>Agaricomycotina</taxon>
        <taxon>Agaricomycetes</taxon>
        <taxon>Agaricomycetidae</taxon>
        <taxon>Boletales</taxon>
        <taxon>Sclerodermatineae</taxon>
        <taxon>Sclerodermataceae</taxon>
        <taxon>Scleroderma</taxon>
    </lineage>
</organism>
<dbReference type="GO" id="GO:0006364">
    <property type="term" value="P:rRNA processing"/>
    <property type="evidence" value="ECO:0007669"/>
    <property type="project" value="InterPro"/>
</dbReference>
<dbReference type="STRING" id="1036808.A0A0C3AZD2"/>
<dbReference type="HOGENOM" id="CLU_1428778_0_0_1"/>
<accession>A0A0C3AZD2</accession>
<name>A0A0C3AZD2_9AGAM</name>
<dbReference type="InParanoid" id="A0A0C3AZD2"/>
<evidence type="ECO:0000313" key="3">
    <source>
        <dbReference type="Proteomes" id="UP000053989"/>
    </source>
</evidence>
<feature type="compositionally biased region" description="Acidic residues" evidence="1">
    <location>
        <begin position="152"/>
        <end position="163"/>
    </location>
</feature>